<dbReference type="AlphaFoldDB" id="A0AB39EMU3"/>
<organism evidence="1">
    <name type="scientific">Castellaniella ginsengisoli</name>
    <dbReference type="NCBI Taxonomy" id="546114"/>
    <lineage>
        <taxon>Bacteria</taxon>
        <taxon>Pseudomonadati</taxon>
        <taxon>Pseudomonadota</taxon>
        <taxon>Betaproteobacteria</taxon>
        <taxon>Burkholderiales</taxon>
        <taxon>Alcaligenaceae</taxon>
        <taxon>Castellaniella</taxon>
    </lineage>
</organism>
<evidence type="ECO:0000313" key="1">
    <source>
        <dbReference type="EMBL" id="XDJ68727.1"/>
    </source>
</evidence>
<sequence length="117" mass="13123">MRKVIAGIGLVALLVGAAVLYRDHLAQEYRASVLAKLADPGSAQFRNETFISPWGLANGTLCGEVNAKNELGGYVGYKPFYVYDDSNTGNREVRFYKSGDSVCDLMKNDVPWWWIRW</sequence>
<dbReference type="RefSeq" id="WP_368655386.1">
    <property type="nucleotide sequence ID" value="NZ_CP158262.1"/>
</dbReference>
<accession>A0AB39EMU3</accession>
<gene>
    <name evidence="1" type="ORF">ABRY94_11690</name>
</gene>
<dbReference type="EMBL" id="CP158262">
    <property type="protein sequence ID" value="XDJ68727.1"/>
    <property type="molecule type" value="Genomic_DNA"/>
</dbReference>
<reference evidence="1" key="1">
    <citation type="submission" date="2024-05" db="EMBL/GenBank/DDBJ databases">
        <authorList>
            <person name="Luo Y.-C."/>
            <person name="Nicholds J."/>
            <person name="Mortimer T."/>
            <person name="Maboni G."/>
        </authorList>
    </citation>
    <scope>NUCLEOTIDE SEQUENCE</scope>
    <source>
        <strain evidence="1">144863</strain>
    </source>
</reference>
<protein>
    <submittedName>
        <fullName evidence="1">Uncharacterized protein</fullName>
    </submittedName>
</protein>
<proteinExistence type="predicted"/>
<name>A0AB39EMU3_9BURK</name>